<comment type="caution">
    <text evidence="1">The sequence shown here is derived from an EMBL/GenBank/DDBJ whole genome shotgun (WGS) entry which is preliminary data.</text>
</comment>
<accession>A0A5A7SUY9</accession>
<organism evidence="1 2">
    <name type="scientific">Cucumis melo var. makuwa</name>
    <name type="common">Oriental melon</name>
    <dbReference type="NCBI Taxonomy" id="1194695"/>
    <lineage>
        <taxon>Eukaryota</taxon>
        <taxon>Viridiplantae</taxon>
        <taxon>Streptophyta</taxon>
        <taxon>Embryophyta</taxon>
        <taxon>Tracheophyta</taxon>
        <taxon>Spermatophyta</taxon>
        <taxon>Magnoliopsida</taxon>
        <taxon>eudicotyledons</taxon>
        <taxon>Gunneridae</taxon>
        <taxon>Pentapetalae</taxon>
        <taxon>rosids</taxon>
        <taxon>fabids</taxon>
        <taxon>Cucurbitales</taxon>
        <taxon>Cucurbitaceae</taxon>
        <taxon>Benincaseae</taxon>
        <taxon>Cucumis</taxon>
    </lineage>
</organism>
<dbReference type="OrthoDB" id="6770037at2759"/>
<protein>
    <submittedName>
        <fullName evidence="1">Mitochondrial protein</fullName>
    </submittedName>
</protein>
<reference evidence="1 2" key="1">
    <citation type="submission" date="2019-08" db="EMBL/GenBank/DDBJ databases">
        <title>Draft genome sequences of two oriental melons (Cucumis melo L. var makuwa).</title>
        <authorList>
            <person name="Kwon S.-Y."/>
        </authorList>
    </citation>
    <scope>NUCLEOTIDE SEQUENCE [LARGE SCALE GENOMIC DNA]</scope>
    <source>
        <strain evidence="2">cv. SW 3</strain>
        <tissue evidence="1">Leaf</tissue>
    </source>
</reference>
<dbReference type="PANTHER" id="PTHR11439">
    <property type="entry name" value="GAG-POL-RELATED RETROTRANSPOSON"/>
    <property type="match status" value="1"/>
</dbReference>
<proteinExistence type="predicted"/>
<sequence>MSKLPKILNGTTIDHKLYRSMIGGILYLTFSRLDIAYAIGICVRFQSDSHVSHLAAVKRIIKYVHGTSDFGILYSYDMNSILVGYCDADLVDSSVEAKYIATGSACTQLISMRICCMSVHSSDSSDHRILQKKMKILSKRFTHAFEGSLKSNIIEKVYSCNHGEPEV</sequence>
<evidence type="ECO:0000313" key="2">
    <source>
        <dbReference type="Proteomes" id="UP000321393"/>
    </source>
</evidence>
<name>A0A5A7SUY9_CUCMM</name>
<gene>
    <name evidence="1" type="ORF">E6C27_scaffold213G00030</name>
</gene>
<evidence type="ECO:0000313" key="1">
    <source>
        <dbReference type="EMBL" id="KAA0034780.1"/>
    </source>
</evidence>
<dbReference type="EMBL" id="SSTE01020479">
    <property type="protein sequence ID" value="KAA0034780.1"/>
    <property type="molecule type" value="Genomic_DNA"/>
</dbReference>
<dbReference type="AlphaFoldDB" id="A0A5A7SUY9"/>
<dbReference type="PANTHER" id="PTHR11439:SF483">
    <property type="entry name" value="PEPTIDE SYNTHASE GLIP-LIKE, PUTATIVE (AFU_ORTHOLOGUE AFUA_3G12920)-RELATED"/>
    <property type="match status" value="1"/>
</dbReference>
<dbReference type="STRING" id="1194695.A0A5A7SUY9"/>
<dbReference type="Proteomes" id="UP000321393">
    <property type="component" value="Unassembled WGS sequence"/>
</dbReference>